<feature type="compositionally biased region" description="Polar residues" evidence="1">
    <location>
        <begin position="104"/>
        <end position="122"/>
    </location>
</feature>
<dbReference type="Proteomes" id="UP000188320">
    <property type="component" value="Unassembled WGS sequence"/>
</dbReference>
<evidence type="ECO:0000313" key="3">
    <source>
        <dbReference type="Proteomes" id="UP000188320"/>
    </source>
</evidence>
<accession>A0A1R1PZK3</accession>
<proteinExistence type="predicted"/>
<keyword evidence="3" id="KW-1185">Reference proteome</keyword>
<feature type="region of interest" description="Disordered" evidence="1">
    <location>
        <begin position="102"/>
        <end position="125"/>
    </location>
</feature>
<organism evidence="2 3">
    <name type="scientific">Zancudomyces culisetae</name>
    <name type="common">Gut fungus</name>
    <name type="synonym">Smittium culisetae</name>
    <dbReference type="NCBI Taxonomy" id="1213189"/>
    <lineage>
        <taxon>Eukaryota</taxon>
        <taxon>Fungi</taxon>
        <taxon>Fungi incertae sedis</taxon>
        <taxon>Zoopagomycota</taxon>
        <taxon>Kickxellomycotina</taxon>
        <taxon>Harpellomycetes</taxon>
        <taxon>Harpellales</taxon>
        <taxon>Legeriomycetaceae</taxon>
        <taxon>Zancudomyces</taxon>
    </lineage>
</organism>
<gene>
    <name evidence="2" type="ORF">AX774_g27</name>
</gene>
<evidence type="ECO:0000313" key="2">
    <source>
        <dbReference type="EMBL" id="OMH86398.1"/>
    </source>
</evidence>
<sequence>MSCAVEMKNLQLIVERAKLSPLIHWYVVVMILLDLSHRTHSCPTYWLTVEKALFSRISIFNNATNMLSRSRAKQLLLLRDILLITFQTPAKYPNVDCGFDGSKVTPQNNTPPSDNTQTTGKPNSIADGYNRALLSYLSKKDVDVVTAQHFKLGRSRSITMSGNDSFDYKLVQCIDVLLEIADEIEKRILFIAMNLLLERRYNSHLAYISYPYNGQLTGKPDTSVVIRLLLIHISILKLDATALLTDKRLSEYLSLYQNMSLNLYLDK</sequence>
<dbReference type="EMBL" id="LSSK01000003">
    <property type="protein sequence ID" value="OMH86398.1"/>
    <property type="molecule type" value="Genomic_DNA"/>
</dbReference>
<comment type="caution">
    <text evidence="2">The sequence shown here is derived from an EMBL/GenBank/DDBJ whole genome shotgun (WGS) entry which is preliminary data.</text>
</comment>
<name>A0A1R1PZK3_ZANCU</name>
<reference evidence="3" key="1">
    <citation type="submission" date="2017-01" db="EMBL/GenBank/DDBJ databases">
        <authorList>
            <person name="Wang Y."/>
            <person name="White M."/>
            <person name="Kvist S."/>
            <person name="Moncalvo J.-M."/>
        </authorList>
    </citation>
    <scope>NUCLEOTIDE SEQUENCE [LARGE SCALE GENOMIC DNA]</scope>
    <source>
        <strain evidence="3">COL-18-3</strain>
    </source>
</reference>
<dbReference type="OrthoDB" id="5593883at2759"/>
<evidence type="ECO:0000256" key="1">
    <source>
        <dbReference type="SAM" id="MobiDB-lite"/>
    </source>
</evidence>
<protein>
    <submittedName>
        <fullName evidence="2">Uncharacterized protein</fullName>
    </submittedName>
</protein>
<dbReference type="AlphaFoldDB" id="A0A1R1PZK3"/>